<dbReference type="InterPro" id="IPR002464">
    <property type="entry name" value="DNA/RNA_helicase_DEAH_CS"/>
</dbReference>
<keyword evidence="7" id="KW-0378">Hydrolase</keyword>
<evidence type="ECO:0000256" key="10">
    <source>
        <dbReference type="ARBA" id="ARBA00023002"/>
    </source>
</evidence>
<evidence type="ECO:0000256" key="8">
    <source>
        <dbReference type="ARBA" id="ARBA00022827"/>
    </source>
</evidence>
<sequence length="3170" mass="345614">MSRLRPTPIPSAYPRGAPPSPPPSPPRPALQRADSASSSHSHGSHGSHDSSHSSHSSHEERQREAFLGETNGPPSAVGPVAAAVAVLLALFACQVVGLYLFTQGFLLSRVTLDGTASCERPARESWQMPVVEALWQDGAVDAQAWEKALEQNAECTLPATYSRSLLLIIDALRYDFIAPLPSSSSLDDSSWAPSAFHHHILRLPAELHASAAAHTSFLAHFHADAPTTTLQRLKGLTTGTLPTFIDAGSNFAGAEIDEDSWLRQVRLAQLRLRGSAAANGTRAGMGMMGDDTWRAVFPRMFDADWSWPYDSFNVEDLDTVDRGVEARLLPFLRRTGDSPKDAETWSVLVAHTLGVDHVGHRFGASHAKMKGKLGEMQALLESVVEGLPEDAVLMLMGDHGMDERGDHGGDGELETGAGIWIYSKTPSGARQAHEAEVAALLSSAPSGHDAFAPYTSFAPLPSPPFSAQGHRSVSQIDLVPSISLLLGVPIPFNSLGTVIPELFPPSSSSPDRLLRALRINALQVRRYLRSYAEKSSDLSPFEEEMERAWKTAMQADAAYAQPSSSRSASDAQSIAARRAAAAAYQLYTRTALSRARSVWAQFEMHRMLAGLVLLALSVGSILQLRSGALKGLVLGWERREERIQPATPGRRGARLRIRQRRFARRTEGVEQLAAHVAHTSARAAASCALVGASIGVVKHFLPSTHMTAIFGGLSILDLSLFGASAGAQLGLLLPQTSGWSLPSSRPTALGLLALLLPVLHVVGLGSVAFVDWEDLGVSVLLSIALLARAGNAYLFAPTAALRNRLVLLALGAALGMRIVAFSRVCREEQAPHCRTTFYAAGQAGGGATINSVWTMGGAYLVALTLPSALGWALKRSKSNAGVAPVFLSWVLRPTLLLGAGYWLLDWAATEEWGASTQVFLEWLKLAVARVDLVAVCVVGLAFWAFSPLCIELKQETLPAAPPQATDAAATASTAPSAAAQPQTRMIVLGFANSLGSLYLLLVALLTSLLFLLAQPMGQLVLAAALLVLLALAELGDSERDAELLRSRFLEAAQSKKSAASASSTPQRGAAPSPAAGSFAAAAAEAASAPLGSAGPPPLVAPRLIETTTLALLGCVLFFATGHQATFPSIQWRVAFVGLRSVAYPLSPVLVALNSFGPSALLPAISMPLLAFWNLSPRPRGDPNAAKPTRMPTISHLLATALGLLLYHSVVTLGAAFFATWFRRHLMLFKLWTPRYMLAAVELTTLHVGLVMAVVGAGIVASKVGLTFGSAFEHHGEAGPMRVRRRNAEGRGLAGRAARGGTARRGAAAEGRVPRLRILLPLHHPAPCHSAASEPTMASSSSSLRRWISDHSIKFFGMSESSMIDYIALTAASAPSSDALFASLSALGLPASPEGEAFARQLYAKTPRPEASVPRRAEATQEKAKEQTQRYGLILDDDAQEQLAIRPEKRRKKKKKPEEGEGDEAGPSKRTRGASEQAEAEPDEPEEVRLERERLRDIAERDEFAKRMRERDKGGKALVEDRGSKLNPEVAARRLLAEDAEARAAAMPGLRDRSRQEYLAKRSAQQLELLRLEVADEERYMRGIKATKREIRDLEYKKEVLRLAEEREGIQDGHGGYMMPEDYITEQGKLDNKKKQAALYQRYEDSKNERAAHATHITDIDLFEQEQLTKANFLPTAGAGAGAGQEEEEYEYVFDEEQRINFVMQADRLEDAFGMDEKDAKLQEQIKAAQSKADSIDATRKSLPVYALREELLEAIADSQVLIVVGETGSGKTTQLPQFLHEAGYTKGGMKVGCTQPRRVAAMSVAARVAEEMGVRVGRECGYSIRFEDCTSDVTVLKYMTDGMLLREFLTEPDLAGYSALIIDEAHERTLSTDILFGLVKDVARFRPDLKLIISSATINAEKFSEYFDDAPIFYGERESARSGTEGASADVRPLAPSVPGRRFAVDIHYTPQPEANYLHAAITTVFQIHTSQPKGDILVFLTGQDEIDVAMENLAETSRALGSKIAELIVCPIYANLPSDMQAKIFEPTPEGARKVVLATNIAETSITIDGVVFVIDPGFVKQNSYNPRTGMSSLTVVPCSRASADQRAGRAGRVGPGKAFRLFTKWAFENEMDAHTTPEIQRTNLANVVLLLKSVGIDDIYNFDFLDPPPTDTLMRSFELLYALGSFNDKGELTKLGRRQAEFPVDPALSKAILASEQYKCTDEVLSIVSMLQESGSLFYRPKDKKLHADKARAAFVRPGGDHFTLLNVWEQWVESNYSYSFCMENFVQPKVLARVRDIRDQLAQLAERAEVQPQANLDSSDITPIQKALLSGFFMSTATLQKGGESYRALKQNATVHIHPSSCLFKQVPPPKFLLYYELVETSRQYLRQCMEFKSEWLLEVAKHVYTQADIDGKQGPAGRKMPKGQGAAAVANIGCETENRVCSGRKASSEREDASCSRGSSCRAAFAGLPNVGDERQTSAQVAPALAAAATAPLMVERRGELAAAEASSAAAAQGAARKTSMQHQRISRLLRGSLAGRCGAQASPHAAGAMRCRRSESKRDEHATAELLCPLQRCSSALLRAATSAIRRFGPGAACGGVRVWGSSQQRAPVRRCPQSESGGAPRGRSPGVNFSAPRRVEVRQTTLSMSTKLDALIIGGGFGGVDSLIRLRKAGFKAKIVEASPILGGTWSLNRYPGARVDSPIPLYCLDHEEIWEDFTWSEVYPGWKGIRHFFNHADKKMQISKDAYFNTRVSKATWNEKSKTWHVEAMGKDGKLTFEANFLISCLGFASAPMNPFEGAETFKGQIFHTGNWDESVAPEDLTGKRIGVIGTGASGVQVAQELGKVASEFKLFQRTPNLCLPMGQAQLTPEAQVAFKAVYADILEKRRHTFAGFHYDFDTTTDWRKQTPEQREAFFEKIWAKRGFTYWLGTYQDVYFNEEINREAYNFWQRKVAERVTDPKKRELLAPKEPFHTFGTRRPSLEQNYYEVLNDPKAEIIDVRSDPIVRIVEKGVQLKSGRVVELDVLVCATGFDTHSGVYRKIDITGVKGQKLADKWSLQNGVSSNLGMTIRGFPNLFYLYGAQAPTAYSNGPSTIDIQAKWLTQTMEHMREKSIASFDVTPEAEKAWCDRVEELSAKSLFHASQGWYMGRNVKGKKAQPLNYTGGIPAYIKDLEECAAQGYKGFILSH</sequence>
<dbReference type="GO" id="GO:0006397">
    <property type="term" value="P:mRNA processing"/>
    <property type="evidence" value="ECO:0007669"/>
    <property type="project" value="UniProtKB-KW"/>
</dbReference>
<dbReference type="PANTHER" id="PTHR18934">
    <property type="entry name" value="ATP-DEPENDENT RNA HELICASE"/>
    <property type="match status" value="1"/>
</dbReference>
<dbReference type="SUPFAM" id="SSF51905">
    <property type="entry name" value="FAD/NAD(P)-binding domain"/>
    <property type="match status" value="2"/>
</dbReference>
<dbReference type="GO" id="GO:0016787">
    <property type="term" value="F:hydrolase activity"/>
    <property type="evidence" value="ECO:0007669"/>
    <property type="project" value="UniProtKB-KW"/>
</dbReference>
<dbReference type="Pfam" id="PF00271">
    <property type="entry name" value="Helicase_C"/>
    <property type="match status" value="1"/>
</dbReference>
<keyword evidence="15" id="KW-0472">Membrane</keyword>
<dbReference type="Proteomes" id="UP000245946">
    <property type="component" value="Unassembled WGS sequence"/>
</dbReference>
<dbReference type="EC" id="3.6.4.13" evidence="3"/>
<dbReference type="Pfam" id="PF07717">
    <property type="entry name" value="OB_NTP_bind"/>
    <property type="match status" value="1"/>
</dbReference>
<dbReference type="CDD" id="cd18791">
    <property type="entry name" value="SF2_C_RHA"/>
    <property type="match status" value="1"/>
</dbReference>
<keyword evidence="15" id="KW-1133">Transmembrane helix</keyword>
<feature type="transmembrane region" description="Helical" evidence="15">
    <location>
        <begin position="746"/>
        <end position="769"/>
    </location>
</feature>
<dbReference type="GO" id="GO:0003724">
    <property type="term" value="F:RNA helicase activity"/>
    <property type="evidence" value="ECO:0007669"/>
    <property type="project" value="UniProtKB-EC"/>
</dbReference>
<evidence type="ECO:0000256" key="5">
    <source>
        <dbReference type="ARBA" id="ARBA00022664"/>
    </source>
</evidence>
<dbReference type="PANTHER" id="PTHR18934:SF83">
    <property type="entry name" value="PRE-MRNA-SPLICING FACTOR ATP-DEPENDENT RNA HELICASE DHX16"/>
    <property type="match status" value="1"/>
</dbReference>
<comment type="catalytic activity">
    <reaction evidence="13">
        <text>ATP + H2O = ADP + phosphate + H(+)</text>
        <dbReference type="Rhea" id="RHEA:13065"/>
        <dbReference type="ChEBI" id="CHEBI:15377"/>
        <dbReference type="ChEBI" id="CHEBI:15378"/>
        <dbReference type="ChEBI" id="CHEBI:30616"/>
        <dbReference type="ChEBI" id="CHEBI:43474"/>
        <dbReference type="ChEBI" id="CHEBI:456216"/>
        <dbReference type="EC" id="3.6.4.13"/>
    </reaction>
</comment>
<evidence type="ECO:0000256" key="14">
    <source>
        <dbReference type="SAM" id="MobiDB-lite"/>
    </source>
</evidence>
<dbReference type="InterPro" id="IPR014001">
    <property type="entry name" value="Helicase_ATP-bd"/>
</dbReference>
<dbReference type="CDD" id="cd16023">
    <property type="entry name" value="GPI_EPT_3"/>
    <property type="match status" value="1"/>
</dbReference>
<dbReference type="InterPro" id="IPR002591">
    <property type="entry name" value="Phosphodiest/P_Trfase"/>
</dbReference>
<keyword evidence="12" id="KW-0539">Nucleus</keyword>
<feature type="transmembrane region" description="Helical" evidence="15">
    <location>
        <begin position="924"/>
        <end position="945"/>
    </location>
</feature>
<dbReference type="SUPFAM" id="SSF52540">
    <property type="entry name" value="P-loop containing nucleoside triphosphate hydrolases"/>
    <property type="match status" value="1"/>
</dbReference>
<feature type="transmembrane region" description="Helical" evidence="15">
    <location>
        <begin position="1192"/>
        <end position="1221"/>
    </location>
</feature>
<dbReference type="GO" id="GO:0016020">
    <property type="term" value="C:membrane"/>
    <property type="evidence" value="ECO:0007669"/>
    <property type="project" value="GOC"/>
</dbReference>
<feature type="transmembrane region" description="Helical" evidence="15">
    <location>
        <begin position="885"/>
        <end position="904"/>
    </location>
</feature>
<keyword evidence="8" id="KW-0274">FAD</keyword>
<dbReference type="SUPFAM" id="SSF53649">
    <property type="entry name" value="Alkaline phosphatase-like"/>
    <property type="match status" value="1"/>
</dbReference>
<gene>
    <name evidence="18" type="ORF">FA09DRAFT_345669</name>
</gene>
<evidence type="ECO:0000256" key="9">
    <source>
        <dbReference type="ARBA" id="ARBA00022840"/>
    </source>
</evidence>
<dbReference type="PRINTS" id="PR00411">
    <property type="entry name" value="PNDRDTASEI"/>
</dbReference>
<feature type="compositionally biased region" description="Pro residues" evidence="14">
    <location>
        <begin position="7"/>
        <end position="28"/>
    </location>
</feature>
<dbReference type="GO" id="GO:0071013">
    <property type="term" value="C:catalytic step 2 spliceosome"/>
    <property type="evidence" value="ECO:0007669"/>
    <property type="project" value="TreeGrafter"/>
</dbReference>
<feature type="transmembrane region" description="Helical" evidence="15">
    <location>
        <begin position="805"/>
        <end position="822"/>
    </location>
</feature>
<evidence type="ECO:0000259" key="17">
    <source>
        <dbReference type="PROSITE" id="PS51194"/>
    </source>
</evidence>
<evidence type="ECO:0000256" key="13">
    <source>
        <dbReference type="ARBA" id="ARBA00047984"/>
    </source>
</evidence>
<evidence type="ECO:0000259" key="16">
    <source>
        <dbReference type="PROSITE" id="PS51192"/>
    </source>
</evidence>
<dbReference type="Pfam" id="PF21010">
    <property type="entry name" value="HA2_C"/>
    <property type="match status" value="1"/>
</dbReference>
<dbReference type="Pfam" id="PF01663">
    <property type="entry name" value="Phosphodiest"/>
    <property type="match status" value="1"/>
</dbReference>
<dbReference type="GO" id="GO:0004499">
    <property type="term" value="F:N,N-dimethylaniline monooxygenase activity"/>
    <property type="evidence" value="ECO:0007669"/>
    <property type="project" value="InterPro"/>
</dbReference>
<dbReference type="OrthoDB" id="10253254at2759"/>
<dbReference type="InterPro" id="IPR001650">
    <property type="entry name" value="Helicase_C-like"/>
</dbReference>
<reference evidence="18 19" key="1">
    <citation type="journal article" date="2018" name="Mol. Biol. Evol.">
        <title>Broad Genomic Sampling Reveals a Smut Pathogenic Ancestry of the Fungal Clade Ustilaginomycotina.</title>
        <authorList>
            <person name="Kijpornyongpan T."/>
            <person name="Mondo S.J."/>
            <person name="Barry K."/>
            <person name="Sandor L."/>
            <person name="Lee J."/>
            <person name="Lipzen A."/>
            <person name="Pangilinan J."/>
            <person name="LaButti K."/>
            <person name="Hainaut M."/>
            <person name="Henrissat B."/>
            <person name="Grigoriev I.V."/>
            <person name="Spatafora J.W."/>
            <person name="Aime M.C."/>
        </authorList>
    </citation>
    <scope>NUCLEOTIDE SEQUENCE [LARGE SCALE GENOMIC DNA]</scope>
    <source>
        <strain evidence="18 19">MCA 4186</strain>
    </source>
</reference>
<keyword evidence="5" id="KW-0507">mRNA processing</keyword>
<feature type="compositionally biased region" description="Basic and acidic residues" evidence="14">
    <location>
        <begin position="46"/>
        <end position="66"/>
    </location>
</feature>
<dbReference type="GO" id="GO:0006506">
    <property type="term" value="P:GPI anchor biosynthetic process"/>
    <property type="evidence" value="ECO:0007669"/>
    <property type="project" value="InterPro"/>
</dbReference>
<feature type="transmembrane region" description="Helical" evidence="15">
    <location>
        <begin position="1148"/>
        <end position="1172"/>
    </location>
</feature>
<accession>A0A316ZD29</accession>
<feature type="transmembrane region" description="Helical" evidence="15">
    <location>
        <begin position="604"/>
        <end position="624"/>
    </location>
</feature>
<dbReference type="GeneID" id="37272251"/>
<proteinExistence type="inferred from homology"/>
<keyword evidence="15" id="KW-0812">Transmembrane</keyword>
<dbReference type="InterPro" id="IPR017850">
    <property type="entry name" value="Alkaline_phosphatase_core_sf"/>
</dbReference>
<evidence type="ECO:0000256" key="4">
    <source>
        <dbReference type="ARBA" id="ARBA00022630"/>
    </source>
</evidence>
<dbReference type="Gene3D" id="1.20.120.1080">
    <property type="match status" value="1"/>
</dbReference>
<dbReference type="GO" id="GO:0003723">
    <property type="term" value="F:RNA binding"/>
    <property type="evidence" value="ECO:0007669"/>
    <property type="project" value="TreeGrafter"/>
</dbReference>
<dbReference type="InterPro" id="IPR020946">
    <property type="entry name" value="Flavin_mOase-like"/>
</dbReference>
<evidence type="ECO:0000256" key="1">
    <source>
        <dbReference type="ARBA" id="ARBA00004123"/>
    </source>
</evidence>
<comment type="similarity">
    <text evidence="2">Belongs to the PIGG/PIGN/PIGO family. PIGO subfamily.</text>
</comment>
<dbReference type="SMART" id="SM00847">
    <property type="entry name" value="HA2"/>
    <property type="match status" value="1"/>
</dbReference>
<dbReference type="FunFam" id="3.40.50.300:FF:000007">
    <property type="entry name" value="Pre-mRNA-splicing factor ATP-dependent RNA helicase"/>
    <property type="match status" value="1"/>
</dbReference>
<dbReference type="FunFam" id="3.40.50.300:FF:000726">
    <property type="entry name" value="Pre-mRNA-splicing factor ATP-dependent RNA helicase"/>
    <property type="match status" value="1"/>
</dbReference>
<dbReference type="InterPro" id="IPR011545">
    <property type="entry name" value="DEAD/DEAH_box_helicase_dom"/>
</dbReference>
<evidence type="ECO:0000256" key="12">
    <source>
        <dbReference type="ARBA" id="ARBA00023242"/>
    </source>
</evidence>
<dbReference type="GO" id="GO:0071006">
    <property type="term" value="C:U2-type catalytic step 1 spliceosome"/>
    <property type="evidence" value="ECO:0007669"/>
    <property type="project" value="UniProtKB-ARBA"/>
</dbReference>
<evidence type="ECO:0000256" key="7">
    <source>
        <dbReference type="ARBA" id="ARBA00022801"/>
    </source>
</evidence>
<dbReference type="InterPro" id="IPR036188">
    <property type="entry name" value="FAD/NAD-bd_sf"/>
</dbReference>
<feature type="transmembrane region" description="Helical" evidence="15">
    <location>
        <begin position="1242"/>
        <end position="1260"/>
    </location>
</feature>
<name>A0A316ZD29_9BASI</name>
<dbReference type="Pfam" id="PF00270">
    <property type="entry name" value="DEAD"/>
    <property type="match status" value="1"/>
</dbReference>
<comment type="subcellular location">
    <subcellularLocation>
        <location evidence="1">Nucleus</location>
    </subcellularLocation>
</comment>
<keyword evidence="4" id="KW-0285">Flavoprotein</keyword>
<dbReference type="InterPro" id="IPR007502">
    <property type="entry name" value="Helicase-assoc_dom"/>
</dbReference>
<feature type="domain" description="Helicase ATP-binding" evidence="16">
    <location>
        <begin position="1752"/>
        <end position="1916"/>
    </location>
</feature>
<dbReference type="Gene3D" id="3.50.50.60">
    <property type="entry name" value="FAD/NAD(P)-binding domain"/>
    <property type="match status" value="2"/>
</dbReference>
<evidence type="ECO:0000313" key="19">
    <source>
        <dbReference type="Proteomes" id="UP000245946"/>
    </source>
</evidence>
<dbReference type="Pfam" id="PF00743">
    <property type="entry name" value="FMO-like"/>
    <property type="match status" value="1"/>
</dbReference>
<evidence type="ECO:0000256" key="6">
    <source>
        <dbReference type="ARBA" id="ARBA00022741"/>
    </source>
</evidence>
<dbReference type="GO" id="GO:0051377">
    <property type="term" value="F:mannose-ethanolamine phosphotransferase activity"/>
    <property type="evidence" value="ECO:0007669"/>
    <property type="project" value="InterPro"/>
</dbReference>
<dbReference type="EMBL" id="KZ819289">
    <property type="protein sequence ID" value="PWN99226.1"/>
    <property type="molecule type" value="Genomic_DNA"/>
</dbReference>
<keyword evidence="11" id="KW-0508">mRNA splicing</keyword>
<evidence type="ECO:0000256" key="2">
    <source>
        <dbReference type="ARBA" id="ARBA00008695"/>
    </source>
</evidence>
<evidence type="ECO:0000256" key="11">
    <source>
        <dbReference type="ARBA" id="ARBA00023187"/>
    </source>
</evidence>
<organism evidence="18 19">
    <name type="scientific">Tilletiopsis washingtonensis</name>
    <dbReference type="NCBI Taxonomy" id="58919"/>
    <lineage>
        <taxon>Eukaryota</taxon>
        <taxon>Fungi</taxon>
        <taxon>Dikarya</taxon>
        <taxon>Basidiomycota</taxon>
        <taxon>Ustilaginomycotina</taxon>
        <taxon>Exobasidiomycetes</taxon>
        <taxon>Entylomatales</taxon>
        <taxon>Entylomatales incertae sedis</taxon>
        <taxon>Tilletiopsis</taxon>
    </lineage>
</organism>
<feature type="region of interest" description="Disordered" evidence="14">
    <location>
        <begin position="1405"/>
        <end position="1493"/>
    </location>
</feature>
<evidence type="ECO:0000256" key="15">
    <source>
        <dbReference type="SAM" id="Phobius"/>
    </source>
</evidence>
<dbReference type="SMART" id="SM00490">
    <property type="entry name" value="HELICc"/>
    <property type="match status" value="1"/>
</dbReference>
<feature type="transmembrane region" description="Helical" evidence="15">
    <location>
        <begin position="1016"/>
        <end position="1035"/>
    </location>
</feature>
<feature type="transmembrane region" description="Helical" evidence="15">
    <location>
        <begin position="775"/>
        <end position="796"/>
    </location>
</feature>
<dbReference type="STRING" id="58919.A0A316ZD29"/>
<feature type="region of interest" description="Disordered" evidence="14">
    <location>
        <begin position="2590"/>
        <end position="2617"/>
    </location>
</feature>
<protein>
    <recommendedName>
        <fullName evidence="3">RNA helicase</fullName>
        <ecNumber evidence="3">3.6.4.13</ecNumber>
    </recommendedName>
</protein>
<keyword evidence="6" id="KW-0547">Nucleotide-binding</keyword>
<keyword evidence="10" id="KW-0560">Oxidoreductase</keyword>
<dbReference type="PROSITE" id="PS51192">
    <property type="entry name" value="HELICASE_ATP_BIND_1"/>
    <property type="match status" value="1"/>
</dbReference>
<feature type="transmembrane region" description="Helical" evidence="15">
    <location>
        <begin position="80"/>
        <end position="101"/>
    </location>
</feature>
<dbReference type="SMART" id="SM00487">
    <property type="entry name" value="DEXDc"/>
    <property type="match status" value="1"/>
</dbReference>
<feature type="region of interest" description="Disordered" evidence="14">
    <location>
        <begin position="1"/>
        <end position="71"/>
    </location>
</feature>
<dbReference type="GO" id="GO:0050660">
    <property type="term" value="F:flavin adenine dinucleotide binding"/>
    <property type="evidence" value="ECO:0007669"/>
    <property type="project" value="InterPro"/>
</dbReference>
<dbReference type="PROSITE" id="PS51194">
    <property type="entry name" value="HELICASE_CTER"/>
    <property type="match status" value="1"/>
</dbReference>
<feature type="transmembrane region" description="Helical" evidence="15">
    <location>
        <begin position="986"/>
        <end position="1010"/>
    </location>
</feature>
<feature type="transmembrane region" description="Helical" evidence="15">
    <location>
        <begin position="852"/>
        <end position="873"/>
    </location>
</feature>
<dbReference type="InterPro" id="IPR027417">
    <property type="entry name" value="P-loop_NTPase"/>
</dbReference>
<dbReference type="GO" id="GO:0050661">
    <property type="term" value="F:NADP binding"/>
    <property type="evidence" value="ECO:0007669"/>
    <property type="project" value="InterPro"/>
</dbReference>
<dbReference type="GO" id="GO:0008380">
    <property type="term" value="P:RNA splicing"/>
    <property type="evidence" value="ECO:0007669"/>
    <property type="project" value="UniProtKB-KW"/>
</dbReference>
<dbReference type="RefSeq" id="XP_025599505.1">
    <property type="nucleotide sequence ID" value="XM_025744707.1"/>
</dbReference>
<dbReference type="Gene3D" id="3.40.720.10">
    <property type="entry name" value="Alkaline Phosphatase, subunit A"/>
    <property type="match status" value="1"/>
</dbReference>
<keyword evidence="19" id="KW-1185">Reference proteome</keyword>
<keyword evidence="9" id="KW-0067">ATP-binding</keyword>
<dbReference type="Gene3D" id="3.40.50.300">
    <property type="entry name" value="P-loop containing nucleotide triphosphate hydrolases"/>
    <property type="match status" value="2"/>
</dbReference>
<dbReference type="InterPro" id="IPR037675">
    <property type="entry name" value="PIG-O_N"/>
</dbReference>
<dbReference type="InterPro" id="IPR011709">
    <property type="entry name" value="DEAD-box_helicase_OB_fold"/>
</dbReference>
<evidence type="ECO:0000313" key="18">
    <source>
        <dbReference type="EMBL" id="PWN99226.1"/>
    </source>
</evidence>
<feature type="compositionally biased region" description="Basic and acidic residues" evidence="14">
    <location>
        <begin position="1412"/>
        <end position="1427"/>
    </location>
</feature>
<evidence type="ECO:0000256" key="3">
    <source>
        <dbReference type="ARBA" id="ARBA00012552"/>
    </source>
</evidence>
<feature type="domain" description="Helicase C-terminal" evidence="17">
    <location>
        <begin position="1961"/>
        <end position="2137"/>
    </location>
</feature>
<dbReference type="PROSITE" id="PS00690">
    <property type="entry name" value="DEAH_ATP_HELICASE"/>
    <property type="match status" value="1"/>
</dbReference>
<dbReference type="GO" id="GO:0005524">
    <property type="term" value="F:ATP binding"/>
    <property type="evidence" value="ECO:0007669"/>
    <property type="project" value="UniProtKB-KW"/>
</dbReference>